<feature type="region of interest" description="Disordered" evidence="1">
    <location>
        <begin position="30"/>
        <end position="108"/>
    </location>
</feature>
<dbReference type="Proteomes" id="UP001396334">
    <property type="component" value="Unassembled WGS sequence"/>
</dbReference>
<protein>
    <submittedName>
        <fullName evidence="2">Uncharacterized protein</fullName>
    </submittedName>
</protein>
<comment type="caution">
    <text evidence="2">The sequence shown here is derived from an EMBL/GenBank/DDBJ whole genome shotgun (WGS) entry which is preliminary data.</text>
</comment>
<name>A0ABR1ZB85_9ROSI</name>
<feature type="compositionally biased region" description="Basic and acidic residues" evidence="1">
    <location>
        <begin position="53"/>
        <end position="62"/>
    </location>
</feature>
<reference evidence="2 3" key="1">
    <citation type="journal article" date="2024" name="G3 (Bethesda)">
        <title>Genome assembly of Hibiscus sabdariffa L. provides insights into metabolisms of medicinal natural products.</title>
        <authorList>
            <person name="Kim T."/>
        </authorList>
    </citation>
    <scope>NUCLEOTIDE SEQUENCE [LARGE SCALE GENOMIC DNA]</scope>
    <source>
        <strain evidence="2">TK-2024</strain>
        <tissue evidence="2">Old leaves</tissue>
    </source>
</reference>
<evidence type="ECO:0000313" key="3">
    <source>
        <dbReference type="Proteomes" id="UP001396334"/>
    </source>
</evidence>
<feature type="compositionally biased region" description="Basic and acidic residues" evidence="1">
    <location>
        <begin position="69"/>
        <end position="80"/>
    </location>
</feature>
<evidence type="ECO:0000313" key="2">
    <source>
        <dbReference type="EMBL" id="KAK8477424.1"/>
    </source>
</evidence>
<proteinExistence type="predicted"/>
<sequence length="108" mass="12640">MVHGFHGWARFTRLPNKALILLIRPNTLTWDPNQAGGETLGFPDCPQRWRQQHMRDQGRADDGNDDSENMPKENARERYTSKAYPNAKTDELRRGKWRSRCSTRLTNE</sequence>
<gene>
    <name evidence="2" type="ORF">V6N11_073744</name>
</gene>
<accession>A0ABR1ZB85</accession>
<keyword evidence="3" id="KW-1185">Reference proteome</keyword>
<evidence type="ECO:0000256" key="1">
    <source>
        <dbReference type="SAM" id="MobiDB-lite"/>
    </source>
</evidence>
<dbReference type="EMBL" id="JBBPBN010001796">
    <property type="protein sequence ID" value="KAK8477424.1"/>
    <property type="molecule type" value="Genomic_DNA"/>
</dbReference>
<organism evidence="2 3">
    <name type="scientific">Hibiscus sabdariffa</name>
    <name type="common">roselle</name>
    <dbReference type="NCBI Taxonomy" id="183260"/>
    <lineage>
        <taxon>Eukaryota</taxon>
        <taxon>Viridiplantae</taxon>
        <taxon>Streptophyta</taxon>
        <taxon>Embryophyta</taxon>
        <taxon>Tracheophyta</taxon>
        <taxon>Spermatophyta</taxon>
        <taxon>Magnoliopsida</taxon>
        <taxon>eudicotyledons</taxon>
        <taxon>Gunneridae</taxon>
        <taxon>Pentapetalae</taxon>
        <taxon>rosids</taxon>
        <taxon>malvids</taxon>
        <taxon>Malvales</taxon>
        <taxon>Malvaceae</taxon>
        <taxon>Malvoideae</taxon>
        <taxon>Hibiscus</taxon>
    </lineage>
</organism>